<dbReference type="KEGG" id="dvv:114340296"/>
<organism evidence="10">
    <name type="scientific">Diabrotica virgifera virgifera</name>
    <name type="common">western corn rootworm</name>
    <dbReference type="NCBI Taxonomy" id="50390"/>
    <lineage>
        <taxon>Eukaryota</taxon>
        <taxon>Metazoa</taxon>
        <taxon>Ecdysozoa</taxon>
        <taxon>Arthropoda</taxon>
        <taxon>Hexapoda</taxon>
        <taxon>Insecta</taxon>
        <taxon>Pterygota</taxon>
        <taxon>Neoptera</taxon>
        <taxon>Endopterygota</taxon>
        <taxon>Coleoptera</taxon>
        <taxon>Polyphaga</taxon>
        <taxon>Cucujiformia</taxon>
        <taxon>Chrysomeloidea</taxon>
        <taxon>Chrysomelidae</taxon>
        <taxon>Galerucinae</taxon>
        <taxon>Diabroticina</taxon>
        <taxon>Diabroticites</taxon>
        <taxon>Diabrotica</taxon>
    </lineage>
</organism>
<dbReference type="PANTHER" id="PTHR15177:SF2">
    <property type="entry name" value="G-PROTEIN COUPLED RECEPTOR 143"/>
    <property type="match status" value="1"/>
</dbReference>
<dbReference type="GO" id="GO:0032438">
    <property type="term" value="P:melanosome organization"/>
    <property type="evidence" value="ECO:0007669"/>
    <property type="project" value="TreeGrafter"/>
</dbReference>
<feature type="transmembrane region" description="Helical" evidence="6">
    <location>
        <begin position="280"/>
        <end position="302"/>
    </location>
</feature>
<name>A0A6P7GLL6_DIAVI</name>
<dbReference type="GO" id="GO:0035240">
    <property type="term" value="F:dopamine binding"/>
    <property type="evidence" value="ECO:0007669"/>
    <property type="project" value="InterPro"/>
</dbReference>
<accession>A0A6P7GLL6</accession>
<proteinExistence type="predicted"/>
<sequence>MADPTIQTFCCHHGNGTDMAIAIMEEFDTNAYNGVCIMSSTLGILGALYQILPREEFSNNHRWYSFSAKRGRKIIVWLAVADLLASLGVFTRSMIWLNYKNIMPSSHDDSSVVFCAVSSALTQYFYTATWVWTLCYAIDMRLILTQKDSHTKLYHLTAWLIPAFTTIVGLVLLYTPDANCHMPSTMGTTILRILPNYIATYVPILTVMIANPCLYKSSTNDMERIITSSFGQFTAKERDIIRAIKIKFSVINIVFYVCWLPNLVNGILLWALWFHLPIRIVISIWYIMALVNPLQALFNCIVYRRWSSGTERVILPWRQIEEEEEDVKNSSSSKSSEDKEEIYPLLKNTPTNSVNLYKSIS</sequence>
<dbReference type="PRINTS" id="PR00965">
    <property type="entry name" value="OCULARALBNSM"/>
</dbReference>
<keyword evidence="4 6" id="KW-0472">Membrane</keyword>
<dbReference type="GO" id="GO:0035643">
    <property type="term" value="F:L-DOPA receptor activity"/>
    <property type="evidence" value="ECO:0007669"/>
    <property type="project" value="TreeGrafter"/>
</dbReference>
<keyword evidence="3 6" id="KW-1133">Transmembrane helix</keyword>
<dbReference type="InterPro" id="IPR017452">
    <property type="entry name" value="GPCR_Rhodpsn_7TM"/>
</dbReference>
<dbReference type="PANTHER" id="PTHR15177">
    <property type="entry name" value="G-PROTEIN COUPLED RECEPTOR 143"/>
    <property type="match status" value="1"/>
</dbReference>
<dbReference type="GO" id="GO:0072544">
    <property type="term" value="F:L-DOPA binding"/>
    <property type="evidence" value="ECO:0007669"/>
    <property type="project" value="InterPro"/>
</dbReference>
<evidence type="ECO:0000313" key="9">
    <source>
        <dbReference type="Proteomes" id="UP001652700"/>
    </source>
</evidence>
<dbReference type="InParanoid" id="A0A6P7GLL6"/>
<dbReference type="Proteomes" id="UP001652700">
    <property type="component" value="Unplaced"/>
</dbReference>
<evidence type="ECO:0000256" key="6">
    <source>
        <dbReference type="SAM" id="Phobius"/>
    </source>
</evidence>
<reference evidence="8" key="2">
    <citation type="submission" date="2025-05" db="UniProtKB">
        <authorList>
            <consortium name="EnsemblMetazoa"/>
        </authorList>
    </citation>
    <scope>IDENTIFICATION</scope>
</reference>
<dbReference type="AlphaFoldDB" id="A0A6P7GLL6"/>
<feature type="transmembrane region" description="Helical" evidence="6">
    <location>
        <begin position="250"/>
        <end position="274"/>
    </location>
</feature>
<keyword evidence="9" id="KW-1185">Reference proteome</keyword>
<evidence type="ECO:0000256" key="4">
    <source>
        <dbReference type="ARBA" id="ARBA00023136"/>
    </source>
</evidence>
<dbReference type="PROSITE" id="PS50262">
    <property type="entry name" value="G_PROTEIN_RECEP_F1_2"/>
    <property type="match status" value="1"/>
</dbReference>
<feature type="transmembrane region" description="Helical" evidence="6">
    <location>
        <begin position="31"/>
        <end position="53"/>
    </location>
</feature>
<evidence type="ECO:0000313" key="10">
    <source>
        <dbReference type="RefSeq" id="XP_028146832.1"/>
    </source>
</evidence>
<dbReference type="GO" id="GO:0072545">
    <property type="term" value="F:L-tyrosine binding"/>
    <property type="evidence" value="ECO:0007669"/>
    <property type="project" value="InterPro"/>
</dbReference>
<dbReference type="RefSeq" id="XP_028146832.1">
    <property type="nucleotide sequence ID" value="XM_028291031.1"/>
</dbReference>
<evidence type="ECO:0000259" key="7">
    <source>
        <dbReference type="PROSITE" id="PS50262"/>
    </source>
</evidence>
<evidence type="ECO:0000256" key="2">
    <source>
        <dbReference type="ARBA" id="ARBA00022692"/>
    </source>
</evidence>
<reference evidence="10" key="1">
    <citation type="submission" date="2025-04" db="UniProtKB">
        <authorList>
            <consortium name="RefSeq"/>
        </authorList>
    </citation>
    <scope>IDENTIFICATION</scope>
    <source>
        <tissue evidence="10">Whole insect</tissue>
    </source>
</reference>
<dbReference type="GeneID" id="114340296"/>
<feature type="region of interest" description="Disordered" evidence="5">
    <location>
        <begin position="322"/>
        <end position="354"/>
    </location>
</feature>
<evidence type="ECO:0000256" key="3">
    <source>
        <dbReference type="ARBA" id="ARBA00022989"/>
    </source>
</evidence>
<gene>
    <name evidence="10" type="primary">LOC114340296</name>
</gene>
<evidence type="ECO:0000313" key="8">
    <source>
        <dbReference type="EnsemblMetazoa" id="XP_028146832.1"/>
    </source>
</evidence>
<evidence type="ECO:0000256" key="1">
    <source>
        <dbReference type="ARBA" id="ARBA00004370"/>
    </source>
</evidence>
<dbReference type="Pfam" id="PF02101">
    <property type="entry name" value="Ocular_alb"/>
    <property type="match status" value="1"/>
</dbReference>
<dbReference type="InterPro" id="IPR001414">
    <property type="entry name" value="GPR143"/>
</dbReference>
<comment type="subcellular location">
    <subcellularLocation>
        <location evidence="1">Membrane</location>
    </subcellularLocation>
</comment>
<dbReference type="Gene3D" id="1.20.1070.10">
    <property type="entry name" value="Rhodopsin 7-helix transmembrane proteins"/>
    <property type="match status" value="1"/>
</dbReference>
<protein>
    <submittedName>
        <fullName evidence="10">G-protein coupled receptor 143-like isoform X1</fullName>
    </submittedName>
</protein>
<feature type="transmembrane region" description="Helical" evidence="6">
    <location>
        <begin position="74"/>
        <end position="99"/>
    </location>
</feature>
<dbReference type="GO" id="GO:0005886">
    <property type="term" value="C:plasma membrane"/>
    <property type="evidence" value="ECO:0007669"/>
    <property type="project" value="TreeGrafter"/>
</dbReference>
<dbReference type="OrthoDB" id="10069455at2759"/>
<feature type="domain" description="G-protein coupled receptors family 1 profile" evidence="7">
    <location>
        <begin position="43"/>
        <end position="303"/>
    </location>
</feature>
<dbReference type="GO" id="GO:0050848">
    <property type="term" value="P:regulation of calcium-mediated signaling"/>
    <property type="evidence" value="ECO:0007669"/>
    <property type="project" value="TreeGrafter"/>
</dbReference>
<feature type="transmembrane region" description="Helical" evidence="6">
    <location>
        <begin position="111"/>
        <end position="132"/>
    </location>
</feature>
<dbReference type="SUPFAM" id="SSF81321">
    <property type="entry name" value="Family A G protein-coupled receptor-like"/>
    <property type="match status" value="1"/>
</dbReference>
<dbReference type="EnsemblMetazoa" id="XM_028291031.2">
    <property type="protein sequence ID" value="XP_028146832.1"/>
    <property type="gene ID" value="LOC114340296"/>
</dbReference>
<evidence type="ECO:0000256" key="5">
    <source>
        <dbReference type="SAM" id="MobiDB-lite"/>
    </source>
</evidence>
<feature type="transmembrane region" description="Helical" evidence="6">
    <location>
        <begin position="194"/>
        <end position="215"/>
    </location>
</feature>
<feature type="transmembrane region" description="Helical" evidence="6">
    <location>
        <begin position="153"/>
        <end position="174"/>
    </location>
</feature>
<keyword evidence="2 6" id="KW-0812">Transmembrane</keyword>